<dbReference type="RefSeq" id="WP_117493289.1">
    <property type="nucleotide sequence ID" value="NZ_QVLX01000002.1"/>
</dbReference>
<accession>A0A3E3K3U3</accession>
<reference evidence="1 2" key="1">
    <citation type="submission" date="2018-08" db="EMBL/GenBank/DDBJ databases">
        <title>A genome reference for cultivated species of the human gut microbiota.</title>
        <authorList>
            <person name="Zou Y."/>
            <person name="Xue W."/>
            <person name="Luo G."/>
        </authorList>
    </citation>
    <scope>NUCLEOTIDE SEQUENCE [LARGE SCALE GENOMIC DNA]</scope>
    <source>
        <strain evidence="1 2">AF37-2AT</strain>
    </source>
</reference>
<evidence type="ECO:0000313" key="1">
    <source>
        <dbReference type="EMBL" id="RGE88700.1"/>
    </source>
</evidence>
<organism evidence="1 2">
    <name type="scientific">Sellimonas intestinalis</name>
    <dbReference type="NCBI Taxonomy" id="1653434"/>
    <lineage>
        <taxon>Bacteria</taxon>
        <taxon>Bacillati</taxon>
        <taxon>Bacillota</taxon>
        <taxon>Clostridia</taxon>
        <taxon>Lachnospirales</taxon>
        <taxon>Lachnospiraceae</taxon>
        <taxon>Sellimonas</taxon>
    </lineage>
</organism>
<dbReference type="EMBL" id="QVLX01000002">
    <property type="protein sequence ID" value="RGE88700.1"/>
    <property type="molecule type" value="Genomic_DNA"/>
</dbReference>
<protein>
    <submittedName>
        <fullName evidence="1">Plasmid mobilization relaxosome protein MobC</fullName>
    </submittedName>
</protein>
<dbReference type="InterPro" id="IPR053842">
    <property type="entry name" value="NikA-like"/>
</dbReference>
<dbReference type="AlphaFoldDB" id="A0A3E3K3U3"/>
<dbReference type="OrthoDB" id="9804743at2"/>
<dbReference type="Pfam" id="PF21983">
    <property type="entry name" value="NikA-like"/>
    <property type="match status" value="1"/>
</dbReference>
<keyword evidence="2" id="KW-1185">Reference proteome</keyword>
<comment type="caution">
    <text evidence="1">The sequence shown here is derived from an EMBL/GenBank/DDBJ whole genome shotgun (WGS) entry which is preliminary data.</text>
</comment>
<sequence length="114" mass="13094">MKAPKEKRSAQLHILISEQEMDKIRERMAQTGITNTSAFIRKMAIDGYVINLDLSEVRELTRLLRICSNNLNQYARKAHETGSIYAVDIADLQSRMDGLWEIAKKLLTEFTNIP</sequence>
<proteinExistence type="predicted"/>
<dbReference type="Proteomes" id="UP000261080">
    <property type="component" value="Unassembled WGS sequence"/>
</dbReference>
<gene>
    <name evidence="1" type="primary">mobC</name>
    <name evidence="1" type="ORF">DW016_03990</name>
</gene>
<name>A0A3E3K3U3_9FIRM</name>
<evidence type="ECO:0000313" key="2">
    <source>
        <dbReference type="Proteomes" id="UP000261080"/>
    </source>
</evidence>